<feature type="region of interest" description="Disordered" evidence="2">
    <location>
        <begin position="184"/>
        <end position="236"/>
    </location>
</feature>
<dbReference type="EMBL" id="MU004248">
    <property type="protein sequence ID" value="KAF2663093.1"/>
    <property type="molecule type" value="Genomic_DNA"/>
</dbReference>
<dbReference type="PROSITE" id="PS50235">
    <property type="entry name" value="USP_3"/>
    <property type="match status" value="1"/>
</dbReference>
<feature type="domain" description="USP" evidence="3">
    <location>
        <begin position="45"/>
        <end position="594"/>
    </location>
</feature>
<reference evidence="4" key="1">
    <citation type="journal article" date="2020" name="Stud. Mycol.">
        <title>101 Dothideomycetes genomes: a test case for predicting lifestyles and emergence of pathogens.</title>
        <authorList>
            <person name="Haridas S."/>
            <person name="Albert R."/>
            <person name="Binder M."/>
            <person name="Bloem J."/>
            <person name="Labutti K."/>
            <person name="Salamov A."/>
            <person name="Andreopoulos B."/>
            <person name="Baker S."/>
            <person name="Barry K."/>
            <person name="Bills G."/>
            <person name="Bluhm B."/>
            <person name="Cannon C."/>
            <person name="Castanera R."/>
            <person name="Culley D."/>
            <person name="Daum C."/>
            <person name="Ezra D."/>
            <person name="Gonzalez J."/>
            <person name="Henrissat B."/>
            <person name="Kuo A."/>
            <person name="Liang C."/>
            <person name="Lipzen A."/>
            <person name="Lutzoni F."/>
            <person name="Magnuson J."/>
            <person name="Mondo S."/>
            <person name="Nolan M."/>
            <person name="Ohm R."/>
            <person name="Pangilinan J."/>
            <person name="Park H.-J."/>
            <person name="Ramirez L."/>
            <person name="Alfaro M."/>
            <person name="Sun H."/>
            <person name="Tritt A."/>
            <person name="Yoshinaga Y."/>
            <person name="Zwiers L.-H."/>
            <person name="Turgeon B."/>
            <person name="Goodwin S."/>
            <person name="Spatafora J."/>
            <person name="Crous P."/>
            <person name="Grigoriev I."/>
        </authorList>
    </citation>
    <scope>NUCLEOTIDE SEQUENCE</scope>
    <source>
        <strain evidence="4">CBS 115976</strain>
    </source>
</reference>
<dbReference type="SUPFAM" id="SSF54001">
    <property type="entry name" value="Cysteine proteinases"/>
    <property type="match status" value="1"/>
</dbReference>
<gene>
    <name evidence="4" type="ORF">BT63DRAFT_430653</name>
</gene>
<evidence type="ECO:0000256" key="2">
    <source>
        <dbReference type="SAM" id="MobiDB-lite"/>
    </source>
</evidence>
<keyword evidence="1" id="KW-0833">Ubl conjugation pathway</keyword>
<protein>
    <recommendedName>
        <fullName evidence="1">Ubiquitin carboxyl-terminal hydrolase</fullName>
        <ecNumber evidence="1">3.4.19.12</ecNumber>
    </recommendedName>
</protein>
<name>A0A6A6TVT6_9PEZI</name>
<dbReference type="InterPro" id="IPR028889">
    <property type="entry name" value="USP"/>
</dbReference>
<dbReference type="Proteomes" id="UP000799302">
    <property type="component" value="Unassembled WGS sequence"/>
</dbReference>
<dbReference type="PANTHER" id="PTHR24006">
    <property type="entry name" value="UBIQUITIN CARBOXYL-TERMINAL HYDROLASE"/>
    <property type="match status" value="1"/>
</dbReference>
<sequence length="597" mass="66775">MPERQLSIATYAVGASLCAISLLYVFGPGFAFDGDASSGHKRRIVGLENPANMCFCNSVLQALANSPGLRKYLIREVHRRNLDGPEVYRGRYEDVDGEGRDADMLLWKLDNLQQGIVSHALKKMLDRLNERPIYKKTITATDFIYSLETAFRTRISRQQQDAQELLQIVLERLCDEYHAGSRARRKFKGRNQQQDSDVSQHSERSSEEPPRTPTTKEDDEEEESKPDGEQFPFEGQTEARIECKTCGFTPKPAVSSFVTLTLNVPQQSQTSLNLCFDGIFREETIEGFKCDKCRLLHAQGVKEQQLTQNPDRRTKKALLADLAHIQSALENDPERPLDEDAHLPPRADAPARTITRSTRLSRFPRVLAIHLSRSIYSTTSLSTKNTARVAFPETLSLGPLLNTRQFRLSAVVMHKGGHNSGHYETFRRQFTPVPYSTPHSFGTSGVYSREQSPNPSALATPVSAKPSTLAGATIPPSPLDMRASRISESPSQPSRSASTRSSASSRSSLSASLRRANSRVASAVHAPTSAPRTEEESKRVSHAVAEAEMAKVVKRQKKLAQRWWRVSDEKVKESKTTEVLGMQKEVYLLFYEAENVE</sequence>
<dbReference type="Gene3D" id="3.90.70.10">
    <property type="entry name" value="Cysteine proteinases"/>
    <property type="match status" value="1"/>
</dbReference>
<dbReference type="PROSITE" id="PS00972">
    <property type="entry name" value="USP_1"/>
    <property type="match status" value="1"/>
</dbReference>
<comment type="catalytic activity">
    <reaction evidence="1">
        <text>Thiol-dependent hydrolysis of ester, thioester, amide, peptide and isopeptide bonds formed by the C-terminal Gly of ubiquitin (a 76-residue protein attached to proteins as an intracellular targeting signal).</text>
        <dbReference type="EC" id="3.4.19.12"/>
    </reaction>
</comment>
<keyword evidence="1" id="KW-0788">Thiol protease</keyword>
<keyword evidence="1" id="KW-0378">Hydrolase</keyword>
<feature type="compositionally biased region" description="Basic and acidic residues" evidence="2">
    <location>
        <begin position="332"/>
        <end position="345"/>
    </location>
</feature>
<feature type="region of interest" description="Disordered" evidence="2">
    <location>
        <begin position="437"/>
        <end position="541"/>
    </location>
</feature>
<dbReference type="GO" id="GO:0004843">
    <property type="term" value="F:cysteine-type deubiquitinase activity"/>
    <property type="evidence" value="ECO:0007669"/>
    <property type="project" value="UniProtKB-UniRule"/>
</dbReference>
<dbReference type="PROSITE" id="PS00973">
    <property type="entry name" value="USP_2"/>
    <property type="match status" value="1"/>
</dbReference>
<evidence type="ECO:0000313" key="4">
    <source>
        <dbReference type="EMBL" id="KAF2663093.1"/>
    </source>
</evidence>
<accession>A0A6A6TVT6</accession>
<dbReference type="EC" id="3.4.19.12" evidence="1"/>
<dbReference type="OrthoDB" id="2248014at2759"/>
<dbReference type="GO" id="GO:0005829">
    <property type="term" value="C:cytosol"/>
    <property type="evidence" value="ECO:0007669"/>
    <property type="project" value="TreeGrafter"/>
</dbReference>
<dbReference type="PANTHER" id="PTHR24006:SF904">
    <property type="entry name" value="UBIQUITIN CARBOXYL-TERMINAL HYDROLASE 16"/>
    <property type="match status" value="1"/>
</dbReference>
<proteinExistence type="inferred from homology"/>
<evidence type="ECO:0000256" key="1">
    <source>
        <dbReference type="RuleBase" id="RU366025"/>
    </source>
</evidence>
<dbReference type="InterPro" id="IPR001394">
    <property type="entry name" value="Peptidase_C19_UCH"/>
</dbReference>
<feature type="compositionally biased region" description="Polar residues" evidence="2">
    <location>
        <begin position="437"/>
        <end position="457"/>
    </location>
</feature>
<dbReference type="InterPro" id="IPR050164">
    <property type="entry name" value="Peptidase_C19"/>
</dbReference>
<dbReference type="GO" id="GO:0006508">
    <property type="term" value="P:proteolysis"/>
    <property type="evidence" value="ECO:0007669"/>
    <property type="project" value="UniProtKB-KW"/>
</dbReference>
<dbReference type="Pfam" id="PF00443">
    <property type="entry name" value="UCH"/>
    <property type="match status" value="1"/>
</dbReference>
<feature type="region of interest" description="Disordered" evidence="2">
    <location>
        <begin position="329"/>
        <end position="355"/>
    </location>
</feature>
<evidence type="ECO:0000313" key="5">
    <source>
        <dbReference type="Proteomes" id="UP000799302"/>
    </source>
</evidence>
<dbReference type="InterPro" id="IPR038765">
    <property type="entry name" value="Papain-like_cys_pep_sf"/>
</dbReference>
<comment type="similarity">
    <text evidence="1">Belongs to the peptidase C19 family.</text>
</comment>
<feature type="compositionally biased region" description="Low complexity" evidence="2">
    <location>
        <begin position="484"/>
        <end position="523"/>
    </location>
</feature>
<feature type="compositionally biased region" description="Basic and acidic residues" evidence="2">
    <location>
        <begin position="198"/>
        <end position="216"/>
    </location>
</feature>
<evidence type="ECO:0000259" key="3">
    <source>
        <dbReference type="PROSITE" id="PS50235"/>
    </source>
</evidence>
<dbReference type="AlphaFoldDB" id="A0A6A6TVT6"/>
<dbReference type="GO" id="GO:0016579">
    <property type="term" value="P:protein deubiquitination"/>
    <property type="evidence" value="ECO:0007669"/>
    <property type="project" value="InterPro"/>
</dbReference>
<dbReference type="GO" id="GO:0005634">
    <property type="term" value="C:nucleus"/>
    <property type="evidence" value="ECO:0007669"/>
    <property type="project" value="TreeGrafter"/>
</dbReference>
<dbReference type="InterPro" id="IPR018200">
    <property type="entry name" value="USP_CS"/>
</dbReference>
<keyword evidence="1" id="KW-0645">Protease</keyword>
<dbReference type="CDD" id="cd02662">
    <property type="entry name" value="Peptidase_C19F"/>
    <property type="match status" value="1"/>
</dbReference>
<keyword evidence="5" id="KW-1185">Reference proteome</keyword>
<organism evidence="4 5">
    <name type="scientific">Microthyrium microscopicum</name>
    <dbReference type="NCBI Taxonomy" id="703497"/>
    <lineage>
        <taxon>Eukaryota</taxon>
        <taxon>Fungi</taxon>
        <taxon>Dikarya</taxon>
        <taxon>Ascomycota</taxon>
        <taxon>Pezizomycotina</taxon>
        <taxon>Dothideomycetes</taxon>
        <taxon>Dothideomycetes incertae sedis</taxon>
        <taxon>Microthyriales</taxon>
        <taxon>Microthyriaceae</taxon>
        <taxon>Microthyrium</taxon>
    </lineage>
</organism>